<proteinExistence type="predicted"/>
<dbReference type="Proteomes" id="UP000824246">
    <property type="component" value="Unassembled WGS sequence"/>
</dbReference>
<evidence type="ECO:0000313" key="2">
    <source>
        <dbReference type="Proteomes" id="UP000824246"/>
    </source>
</evidence>
<dbReference type="SUPFAM" id="SSF54637">
    <property type="entry name" value="Thioesterase/thiol ester dehydrase-isomerase"/>
    <property type="match status" value="1"/>
</dbReference>
<dbReference type="Pfam" id="PF13279">
    <property type="entry name" value="4HBT_2"/>
    <property type="match status" value="1"/>
</dbReference>
<reference evidence="1" key="2">
    <citation type="submission" date="2021-04" db="EMBL/GenBank/DDBJ databases">
        <authorList>
            <person name="Gilroy R."/>
        </authorList>
    </citation>
    <scope>NUCLEOTIDE SEQUENCE</scope>
    <source>
        <strain evidence="1">ChiHjej12B11-16260</strain>
    </source>
</reference>
<dbReference type="EMBL" id="DXFB01000139">
    <property type="protein sequence ID" value="HIX45622.1"/>
    <property type="molecule type" value="Genomic_DNA"/>
</dbReference>
<accession>A0A9D2APM0</accession>
<dbReference type="AlphaFoldDB" id="A0A9D2APM0"/>
<gene>
    <name evidence="1" type="ORF">H9982_05330</name>
</gene>
<dbReference type="CDD" id="cd00586">
    <property type="entry name" value="4HBT"/>
    <property type="match status" value="1"/>
</dbReference>
<organism evidence="1 2">
    <name type="scientific">Candidatus Barnesiella excrementipullorum</name>
    <dbReference type="NCBI Taxonomy" id="2838479"/>
    <lineage>
        <taxon>Bacteria</taxon>
        <taxon>Pseudomonadati</taxon>
        <taxon>Bacteroidota</taxon>
        <taxon>Bacteroidia</taxon>
        <taxon>Bacteroidales</taxon>
        <taxon>Barnesiellaceae</taxon>
        <taxon>Barnesiella</taxon>
    </lineage>
</organism>
<dbReference type="Gene3D" id="3.10.129.10">
    <property type="entry name" value="Hotdog Thioesterase"/>
    <property type="match status" value="1"/>
</dbReference>
<evidence type="ECO:0000313" key="1">
    <source>
        <dbReference type="EMBL" id="HIX45622.1"/>
    </source>
</evidence>
<comment type="caution">
    <text evidence="1">The sequence shown here is derived from an EMBL/GenBank/DDBJ whole genome shotgun (WGS) entry which is preliminary data.</text>
</comment>
<reference evidence="1" key="1">
    <citation type="journal article" date="2021" name="PeerJ">
        <title>Extensive microbial diversity within the chicken gut microbiome revealed by metagenomics and culture.</title>
        <authorList>
            <person name="Gilroy R."/>
            <person name="Ravi A."/>
            <person name="Getino M."/>
            <person name="Pursley I."/>
            <person name="Horton D.L."/>
            <person name="Alikhan N.F."/>
            <person name="Baker D."/>
            <person name="Gharbi K."/>
            <person name="Hall N."/>
            <person name="Watson M."/>
            <person name="Adriaenssens E.M."/>
            <person name="Foster-Nyarko E."/>
            <person name="Jarju S."/>
            <person name="Secka A."/>
            <person name="Antonio M."/>
            <person name="Oren A."/>
            <person name="Chaudhuri R.R."/>
            <person name="La Ragione R."/>
            <person name="Hildebrand F."/>
            <person name="Pallen M.J."/>
        </authorList>
    </citation>
    <scope>NUCLEOTIDE SEQUENCE</scope>
    <source>
        <strain evidence="1">ChiHjej12B11-16260</strain>
    </source>
</reference>
<name>A0A9D2APM0_9BACT</name>
<protein>
    <submittedName>
        <fullName evidence="1">Acyl-CoA thioesterase</fullName>
    </submittedName>
</protein>
<sequence>MQHEFHFPTFRHRYPVQLRFNDIDTLGHVNNSIYFTFYDLGKSRYFEAVRQCSIDWRRADVVIANINADFVSPIYPNEEIAVETCTLEIGHRSFTLLQRLINVETNEIKGICRTVMVGFDVAAGVSAPISDEWKEALCRYEHAELCKK</sequence>
<dbReference type="InterPro" id="IPR029069">
    <property type="entry name" value="HotDog_dom_sf"/>
</dbReference>